<keyword evidence="1" id="KW-0812">Transmembrane</keyword>
<dbReference type="AlphaFoldDB" id="A0A1H8KN54"/>
<evidence type="ECO:0000256" key="1">
    <source>
        <dbReference type="SAM" id="Phobius"/>
    </source>
</evidence>
<proteinExistence type="predicted"/>
<gene>
    <name evidence="2" type="ORF">SAMN05216267_1013112</name>
</gene>
<organism evidence="2 3">
    <name type="scientific">Actinacidiphila rubida</name>
    <dbReference type="NCBI Taxonomy" id="310780"/>
    <lineage>
        <taxon>Bacteria</taxon>
        <taxon>Bacillati</taxon>
        <taxon>Actinomycetota</taxon>
        <taxon>Actinomycetes</taxon>
        <taxon>Kitasatosporales</taxon>
        <taxon>Streptomycetaceae</taxon>
        <taxon>Actinacidiphila</taxon>
    </lineage>
</organism>
<name>A0A1H8KN54_9ACTN</name>
<dbReference type="STRING" id="310780.SAMN05216267_1013112"/>
<dbReference type="EMBL" id="FODD01000013">
    <property type="protein sequence ID" value="SEN94403.1"/>
    <property type="molecule type" value="Genomic_DNA"/>
</dbReference>
<evidence type="ECO:0000313" key="3">
    <source>
        <dbReference type="Proteomes" id="UP000181951"/>
    </source>
</evidence>
<dbReference type="Proteomes" id="UP000181951">
    <property type="component" value="Unassembled WGS sequence"/>
</dbReference>
<sequence length="341" mass="35771">MESGSLKRITIVATAMVVLIGGLFLTVFRSGTGTAGARSADGRAATSGTAAARIDLEHRVTDFTASFGRDGGYRPPTEAERATVAGGVGLLLDHREQAARDRLAEVGFVLRTLTDSASGRRFAEIADSHEGGTGNRGWGRIYVDLSAPVHWSVQVPHPVADEDSEKLGVGVLRGTPGGVMVLAGAHRRSGEGNAADVAHRQDTVFDAVCAELVHRRLPGIQVHGFADSSQPGSDVIVSTGKADDARAEARALAAALTDHGFDVCRSWARDCSLEGRTNEQSGVAAAFHVPFLHVEFSRSVRSGDRRIARAVLAIDTVTARWDAAYGQGTITPASPSASARA</sequence>
<keyword evidence="3" id="KW-1185">Reference proteome</keyword>
<protein>
    <submittedName>
        <fullName evidence="2">Uncharacterized protein</fullName>
    </submittedName>
</protein>
<reference evidence="2 3" key="1">
    <citation type="submission" date="2016-10" db="EMBL/GenBank/DDBJ databases">
        <authorList>
            <person name="de Groot N.N."/>
        </authorList>
    </citation>
    <scope>NUCLEOTIDE SEQUENCE [LARGE SCALE GENOMIC DNA]</scope>
    <source>
        <strain evidence="2 3">CGMCC 4.2026</strain>
    </source>
</reference>
<keyword evidence="1" id="KW-1133">Transmembrane helix</keyword>
<evidence type="ECO:0000313" key="2">
    <source>
        <dbReference type="EMBL" id="SEN94403.1"/>
    </source>
</evidence>
<accession>A0A1H8KN54</accession>
<feature type="transmembrane region" description="Helical" evidence="1">
    <location>
        <begin position="9"/>
        <end position="28"/>
    </location>
</feature>
<keyword evidence="1" id="KW-0472">Membrane</keyword>